<dbReference type="InterPro" id="IPR036874">
    <property type="entry name" value="Carbonic_anhydrase_sf"/>
</dbReference>
<evidence type="ECO:0000256" key="2">
    <source>
        <dbReference type="ARBA" id="ARBA00012925"/>
    </source>
</evidence>
<evidence type="ECO:0000256" key="4">
    <source>
        <dbReference type="ARBA" id="ARBA00023239"/>
    </source>
</evidence>
<dbReference type="Pfam" id="PF00484">
    <property type="entry name" value="Pro_CA"/>
    <property type="match status" value="1"/>
</dbReference>
<comment type="cofactor">
    <cofactor evidence="6">
        <name>Zn(2+)</name>
        <dbReference type="ChEBI" id="CHEBI:29105"/>
    </cofactor>
    <text evidence="6">Binds 1 zinc ion per subunit.</text>
</comment>
<feature type="binding site" evidence="6">
    <location>
        <position position="55"/>
    </location>
    <ligand>
        <name>Zn(2+)</name>
        <dbReference type="ChEBI" id="CHEBI:29105"/>
    </ligand>
</feature>
<comment type="catalytic activity">
    <reaction evidence="5 7">
        <text>hydrogencarbonate + H(+) = CO2 + H2O</text>
        <dbReference type="Rhea" id="RHEA:10748"/>
        <dbReference type="ChEBI" id="CHEBI:15377"/>
        <dbReference type="ChEBI" id="CHEBI:15378"/>
        <dbReference type="ChEBI" id="CHEBI:16526"/>
        <dbReference type="ChEBI" id="CHEBI:17544"/>
        <dbReference type="EC" id="4.2.1.1"/>
    </reaction>
</comment>
<evidence type="ECO:0000256" key="6">
    <source>
        <dbReference type="PIRSR" id="PIRSR601765-1"/>
    </source>
</evidence>
<evidence type="ECO:0000256" key="5">
    <source>
        <dbReference type="ARBA" id="ARBA00048348"/>
    </source>
</evidence>
<dbReference type="EC" id="4.2.1.1" evidence="2 7"/>
<accession>A0A6I1MKA6</accession>
<dbReference type="EMBL" id="WHJC01000064">
    <property type="protein sequence ID" value="MPQ43394.1"/>
    <property type="molecule type" value="Genomic_DNA"/>
</dbReference>
<dbReference type="SUPFAM" id="SSF53056">
    <property type="entry name" value="beta-carbonic anhydrase, cab"/>
    <property type="match status" value="1"/>
</dbReference>
<evidence type="ECO:0000313" key="8">
    <source>
        <dbReference type="EMBL" id="MPQ43394.1"/>
    </source>
</evidence>
<proteinExistence type="inferred from homology"/>
<dbReference type="OrthoDB" id="9769739at2"/>
<comment type="similarity">
    <text evidence="1 7">Belongs to the beta-class carbonic anhydrase family.</text>
</comment>
<dbReference type="AlphaFoldDB" id="A0A6I1MKA6"/>
<dbReference type="PANTHER" id="PTHR11002:SF79">
    <property type="entry name" value="CARBONIC ANHYDRASE 2"/>
    <property type="match status" value="1"/>
</dbReference>
<evidence type="ECO:0000256" key="1">
    <source>
        <dbReference type="ARBA" id="ARBA00006217"/>
    </source>
</evidence>
<gene>
    <name evidence="8" type="ORF">GBZ86_06430</name>
</gene>
<sequence length="193" mass="21950">MKEMNMEINRIIEKLKHGNKRFFEGKNKLVDLSKERRKFLKEGQKPSIIIVGCADSRVTLAHIFNMGIGEIFEVKLAGNVVDDFALASIEYAVENLDVKLILVLGHEGCGAVMAAYDKLIDNLKYNGHIEILASKIMKKIKNAKNCEEAVYINIKNTINEIKESYILKKLIEKKQLQIISAKYHLNGLVEFLD</sequence>
<keyword evidence="9" id="KW-1185">Reference proteome</keyword>
<name>A0A6I1MKA6_9CLOT</name>
<organism evidence="8 9">
    <name type="scientific">Clostridium tarantellae</name>
    <dbReference type="NCBI Taxonomy" id="39493"/>
    <lineage>
        <taxon>Bacteria</taxon>
        <taxon>Bacillati</taxon>
        <taxon>Bacillota</taxon>
        <taxon>Clostridia</taxon>
        <taxon>Eubacteriales</taxon>
        <taxon>Clostridiaceae</taxon>
        <taxon>Clostridium</taxon>
    </lineage>
</organism>
<feature type="binding site" evidence="6">
    <location>
        <position position="106"/>
    </location>
    <ligand>
        <name>Zn(2+)</name>
        <dbReference type="ChEBI" id="CHEBI:29105"/>
    </ligand>
</feature>
<keyword evidence="4 7" id="KW-0456">Lyase</keyword>
<dbReference type="Proteomes" id="UP000430345">
    <property type="component" value="Unassembled WGS sequence"/>
</dbReference>
<protein>
    <recommendedName>
        <fullName evidence="2 7">Carbonic anhydrase</fullName>
        <ecNumber evidence="2 7">4.2.1.1</ecNumber>
    </recommendedName>
    <alternativeName>
        <fullName evidence="7">Carbonate dehydratase</fullName>
    </alternativeName>
</protein>
<comment type="caution">
    <text evidence="8">The sequence shown here is derived from an EMBL/GenBank/DDBJ whole genome shotgun (WGS) entry which is preliminary data.</text>
</comment>
<feature type="binding site" evidence="6">
    <location>
        <position position="109"/>
    </location>
    <ligand>
        <name>Zn(2+)</name>
        <dbReference type="ChEBI" id="CHEBI:29105"/>
    </ligand>
</feature>
<dbReference type="InterPro" id="IPR001765">
    <property type="entry name" value="Carbonic_anhydrase"/>
</dbReference>
<dbReference type="InterPro" id="IPR015892">
    <property type="entry name" value="Carbonic_anhydrase_CS"/>
</dbReference>
<dbReference type="GO" id="GO:0008270">
    <property type="term" value="F:zinc ion binding"/>
    <property type="evidence" value="ECO:0007669"/>
    <property type="project" value="UniProtKB-UniRule"/>
</dbReference>
<dbReference type="SMART" id="SM00947">
    <property type="entry name" value="Pro_CA"/>
    <property type="match status" value="1"/>
</dbReference>
<reference evidence="8 9" key="1">
    <citation type="submission" date="2019-10" db="EMBL/GenBank/DDBJ databases">
        <title>The Genome Sequence of Clostridium tarantellae Isolated from Fish Brain.</title>
        <authorList>
            <person name="Bano L."/>
            <person name="Kiel M."/>
            <person name="Sales G."/>
            <person name="Doxey A.C."/>
            <person name="Mansfield M.J."/>
            <person name="Schiavone M."/>
            <person name="Rossetto O."/>
            <person name="Pirazzini M."/>
            <person name="Dobrindt U."/>
            <person name="Montecucco C."/>
        </authorList>
    </citation>
    <scope>NUCLEOTIDE SEQUENCE [LARGE SCALE GENOMIC DNA]</scope>
    <source>
        <strain evidence="8 9">DSM 3997</strain>
    </source>
</reference>
<evidence type="ECO:0000256" key="3">
    <source>
        <dbReference type="ARBA" id="ARBA00022833"/>
    </source>
</evidence>
<dbReference type="RefSeq" id="WP_152888872.1">
    <property type="nucleotide sequence ID" value="NZ_WHJC01000064.1"/>
</dbReference>
<evidence type="ECO:0000256" key="7">
    <source>
        <dbReference type="RuleBase" id="RU003956"/>
    </source>
</evidence>
<comment type="function">
    <text evidence="7">Reversible hydration of carbon dioxide.</text>
</comment>
<dbReference type="GO" id="GO:0004089">
    <property type="term" value="F:carbonate dehydratase activity"/>
    <property type="evidence" value="ECO:0007669"/>
    <property type="project" value="UniProtKB-UniRule"/>
</dbReference>
<keyword evidence="6" id="KW-0479">Metal-binding</keyword>
<dbReference type="GO" id="GO:0015976">
    <property type="term" value="P:carbon utilization"/>
    <property type="evidence" value="ECO:0007669"/>
    <property type="project" value="InterPro"/>
</dbReference>
<evidence type="ECO:0000313" key="9">
    <source>
        <dbReference type="Proteomes" id="UP000430345"/>
    </source>
</evidence>
<dbReference type="PROSITE" id="PS00705">
    <property type="entry name" value="PROK_CO2_ANHYDRASE_2"/>
    <property type="match status" value="1"/>
</dbReference>
<dbReference type="PANTHER" id="PTHR11002">
    <property type="entry name" value="CARBONIC ANHYDRASE"/>
    <property type="match status" value="1"/>
</dbReference>
<dbReference type="Gene3D" id="3.40.1050.10">
    <property type="entry name" value="Carbonic anhydrase"/>
    <property type="match status" value="1"/>
</dbReference>
<keyword evidence="3 6" id="KW-0862">Zinc</keyword>
<feature type="binding site" evidence="6">
    <location>
        <position position="53"/>
    </location>
    <ligand>
        <name>Zn(2+)</name>
        <dbReference type="ChEBI" id="CHEBI:29105"/>
    </ligand>
</feature>